<reference evidence="2 3" key="1">
    <citation type="submission" date="2024-03" db="EMBL/GenBank/DDBJ databases">
        <title>The Acrasis kona genome and developmental transcriptomes reveal deep origins of eukaryotic multicellular pathways.</title>
        <authorList>
            <person name="Sheikh S."/>
            <person name="Fu C.-J."/>
            <person name="Brown M.W."/>
            <person name="Baldauf S.L."/>
        </authorList>
    </citation>
    <scope>NUCLEOTIDE SEQUENCE [LARGE SCALE GENOMIC DNA]</scope>
    <source>
        <strain evidence="2 3">ATCC MYA-3509</strain>
    </source>
</reference>
<dbReference type="InterPro" id="IPR036388">
    <property type="entry name" value="WH-like_DNA-bd_sf"/>
</dbReference>
<evidence type="ECO:0000313" key="2">
    <source>
        <dbReference type="EMBL" id="KAL0477397.1"/>
    </source>
</evidence>
<dbReference type="GO" id="GO:0000973">
    <property type="term" value="P:post-transcriptional tethering of RNA polymerase II gene DNA at nuclear periphery"/>
    <property type="evidence" value="ECO:0007669"/>
    <property type="project" value="TreeGrafter"/>
</dbReference>
<keyword evidence="3" id="KW-1185">Reference proteome</keyword>
<evidence type="ECO:0000313" key="3">
    <source>
        <dbReference type="Proteomes" id="UP001431209"/>
    </source>
</evidence>
<evidence type="ECO:0000259" key="1">
    <source>
        <dbReference type="PROSITE" id="PS50250"/>
    </source>
</evidence>
<dbReference type="InterPro" id="IPR045114">
    <property type="entry name" value="Csn12-like"/>
</dbReference>
<name>A0AAW2YMQ5_9EUKA</name>
<dbReference type="GO" id="GO:0006368">
    <property type="term" value="P:transcription elongation by RNA polymerase II"/>
    <property type="evidence" value="ECO:0007669"/>
    <property type="project" value="TreeGrafter"/>
</dbReference>
<dbReference type="PANTHER" id="PTHR12732:SF0">
    <property type="entry name" value="PCI DOMAIN-CONTAINING PROTEIN 2"/>
    <property type="match status" value="1"/>
</dbReference>
<feature type="domain" description="PCI" evidence="1">
    <location>
        <begin position="211"/>
        <end position="392"/>
    </location>
</feature>
<dbReference type="Proteomes" id="UP001431209">
    <property type="component" value="Unassembled WGS sequence"/>
</dbReference>
<gene>
    <name evidence="2" type="ORF">AKO1_005743</name>
</gene>
<dbReference type="GO" id="GO:0003690">
    <property type="term" value="F:double-stranded DNA binding"/>
    <property type="evidence" value="ECO:0007669"/>
    <property type="project" value="InterPro"/>
</dbReference>
<sequence length="403" mass="46284">MNQKTYISTLNALLVSQNGPGVSSHLEQEFRNMSCIKSPTCDLNSVDGDHREFIKYFVEALVHSKNQQHTSAFEKLSESFKIFVDKSFVKGAVWTIPVIKIYSKYVRLFAESANKVQGARSTNVDDDEQSSSTEGPLGIAARQFMEVFRKVIPEKSELKESRKWVLLDIINNLLRIYFKLNTLRMCKNVIQPVESSTQLPPFEGFSTAEKVTYKYYAGRFAMYESDFVKARERLQYAFTHCHPGAENNKRMTLRYLICVNLVIGCTPKQSLLTRYGMDEFSDLVKGYRVGNLKLFQESLDKHQMLFIRKGIYLILDKAKIVVFRNLFKNIAALHKDPSRLPLKNLKICLDHLGYDMDVDEVECMMSVLIYKGYIKGYLSHAKQTAVLGKKNAFPALERQHISD</sequence>
<dbReference type="Gene3D" id="1.10.10.10">
    <property type="entry name" value="Winged helix-like DNA-binding domain superfamily/Winged helix DNA-binding domain"/>
    <property type="match status" value="1"/>
</dbReference>
<dbReference type="EMBL" id="JAOPGA020000167">
    <property type="protein sequence ID" value="KAL0477397.1"/>
    <property type="molecule type" value="Genomic_DNA"/>
</dbReference>
<protein>
    <submittedName>
        <fullName evidence="2">PCI domain RNA export protein</fullName>
    </submittedName>
</protein>
<dbReference type="InterPro" id="IPR000717">
    <property type="entry name" value="PCI_dom"/>
</dbReference>
<dbReference type="GO" id="GO:0070390">
    <property type="term" value="C:transcription export complex 2"/>
    <property type="evidence" value="ECO:0007669"/>
    <property type="project" value="TreeGrafter"/>
</dbReference>
<proteinExistence type="predicted"/>
<dbReference type="AlphaFoldDB" id="A0AAW2YMQ5"/>
<comment type="caution">
    <text evidence="2">The sequence shown here is derived from an EMBL/GenBank/DDBJ whole genome shotgun (WGS) entry which is preliminary data.</text>
</comment>
<dbReference type="PANTHER" id="PTHR12732">
    <property type="entry name" value="UNCHARACTERIZED PROTEASOME COMPONENT REGION PCI-CONTAINING"/>
    <property type="match status" value="1"/>
</dbReference>
<dbReference type="GO" id="GO:0016973">
    <property type="term" value="P:poly(A)+ mRNA export from nucleus"/>
    <property type="evidence" value="ECO:0007669"/>
    <property type="project" value="TreeGrafter"/>
</dbReference>
<dbReference type="SMART" id="SM00753">
    <property type="entry name" value="PAM"/>
    <property type="match status" value="1"/>
</dbReference>
<accession>A0AAW2YMQ5</accession>
<organism evidence="2 3">
    <name type="scientific">Acrasis kona</name>
    <dbReference type="NCBI Taxonomy" id="1008807"/>
    <lineage>
        <taxon>Eukaryota</taxon>
        <taxon>Discoba</taxon>
        <taxon>Heterolobosea</taxon>
        <taxon>Tetramitia</taxon>
        <taxon>Eutetramitia</taxon>
        <taxon>Acrasidae</taxon>
        <taxon>Acrasis</taxon>
    </lineage>
</organism>
<dbReference type="PROSITE" id="PS50250">
    <property type="entry name" value="PCI"/>
    <property type="match status" value="1"/>
</dbReference>
<dbReference type="GO" id="GO:0003723">
    <property type="term" value="F:RNA binding"/>
    <property type="evidence" value="ECO:0007669"/>
    <property type="project" value="InterPro"/>
</dbReference>
<dbReference type="Pfam" id="PF01399">
    <property type="entry name" value="PCI"/>
    <property type="match status" value="1"/>
</dbReference>